<reference evidence="2 3" key="1">
    <citation type="submission" date="2019-02" db="EMBL/GenBank/DDBJ databases">
        <title>Opniocepnalus argus genome.</title>
        <authorList>
            <person name="Zhou C."/>
            <person name="Xiao S."/>
        </authorList>
    </citation>
    <scope>NUCLEOTIDE SEQUENCE [LARGE SCALE GENOMIC DNA]</scope>
    <source>
        <strain evidence="2">OARG1902GOOAL</strain>
        <tissue evidence="2">Muscle</tissue>
    </source>
</reference>
<feature type="region of interest" description="Disordered" evidence="1">
    <location>
        <begin position="1"/>
        <end position="32"/>
    </location>
</feature>
<name>A0A6G1PF59_CHAAH</name>
<sequence>MHPNNCELNSMNDSYSSERHSSHQRPASHFDWKSEKAMNMHETLSLLGRMI</sequence>
<accession>A0A6G1PF59</accession>
<evidence type="ECO:0000313" key="2">
    <source>
        <dbReference type="EMBL" id="KAF3688764.1"/>
    </source>
</evidence>
<protein>
    <submittedName>
        <fullName evidence="2">Uncharacterized protein</fullName>
    </submittedName>
</protein>
<gene>
    <name evidence="2" type="ORF">EXN66_Car004436</name>
</gene>
<evidence type="ECO:0000256" key="1">
    <source>
        <dbReference type="SAM" id="MobiDB-lite"/>
    </source>
</evidence>
<evidence type="ECO:0000313" key="3">
    <source>
        <dbReference type="Proteomes" id="UP000503349"/>
    </source>
</evidence>
<organism evidence="2 3">
    <name type="scientific">Channa argus</name>
    <name type="common">Northern snakehead</name>
    <name type="synonym">Ophicephalus argus</name>
    <dbReference type="NCBI Taxonomy" id="215402"/>
    <lineage>
        <taxon>Eukaryota</taxon>
        <taxon>Metazoa</taxon>
        <taxon>Chordata</taxon>
        <taxon>Craniata</taxon>
        <taxon>Vertebrata</taxon>
        <taxon>Euteleostomi</taxon>
        <taxon>Actinopterygii</taxon>
        <taxon>Neopterygii</taxon>
        <taxon>Teleostei</taxon>
        <taxon>Neoteleostei</taxon>
        <taxon>Acanthomorphata</taxon>
        <taxon>Anabantaria</taxon>
        <taxon>Anabantiformes</taxon>
        <taxon>Channoidei</taxon>
        <taxon>Channidae</taxon>
        <taxon>Channa</taxon>
    </lineage>
</organism>
<reference evidence="3" key="2">
    <citation type="submission" date="2019-02" db="EMBL/GenBank/DDBJ databases">
        <title>Opniocepnalus argus Var Kimnra genome.</title>
        <authorList>
            <person name="Zhou C."/>
            <person name="Xiao S."/>
        </authorList>
    </citation>
    <scope>NUCLEOTIDE SEQUENCE [LARGE SCALE GENOMIC DNA]</scope>
</reference>
<keyword evidence="3" id="KW-1185">Reference proteome</keyword>
<feature type="compositionally biased region" description="Polar residues" evidence="1">
    <location>
        <begin position="1"/>
        <end position="15"/>
    </location>
</feature>
<dbReference type="EMBL" id="CM015715">
    <property type="protein sequence ID" value="KAF3688764.1"/>
    <property type="molecule type" value="Genomic_DNA"/>
</dbReference>
<dbReference type="AlphaFoldDB" id="A0A6G1PF59"/>
<proteinExistence type="predicted"/>
<dbReference type="Proteomes" id="UP000503349">
    <property type="component" value="Chromosome 4"/>
</dbReference>